<sequence>MNDYRPVALTPIIMKCFERLVLAHIINTININMDPHQYAYRKNRSVSDAVSAVVHSALTDLESRDSYAAHPGL</sequence>
<dbReference type="PANTHER" id="PTHR47510">
    <property type="entry name" value="REVERSE TRANSCRIPTASE DOMAIN-CONTAINING PROTEIN"/>
    <property type="match status" value="1"/>
</dbReference>
<comment type="caution">
    <text evidence="1">The sequence shown here is derived from an EMBL/GenBank/DDBJ whole genome shotgun (WGS) entry which is preliminary data.</text>
</comment>
<proteinExistence type="predicted"/>
<dbReference type="PANTHER" id="PTHR47510:SF3">
    <property type="entry name" value="ENDO_EXONUCLEASE_PHOSPHATASE DOMAIN-CONTAINING PROTEIN"/>
    <property type="match status" value="1"/>
</dbReference>
<evidence type="ECO:0008006" key="3">
    <source>
        <dbReference type="Google" id="ProtNLM"/>
    </source>
</evidence>
<reference evidence="1" key="1">
    <citation type="journal article" date="2023" name="Front. Mar. Sci.">
        <title>A new Merluccius polli reference genome to investigate the effects of global change in West African waters.</title>
        <authorList>
            <person name="Mateo J.L."/>
            <person name="Blanco-Fernandez C."/>
            <person name="Garcia-Vazquez E."/>
            <person name="Machado-Schiaffino G."/>
        </authorList>
    </citation>
    <scope>NUCLEOTIDE SEQUENCE</scope>
    <source>
        <strain evidence="1">C29</strain>
        <tissue evidence="1">Fin</tissue>
    </source>
</reference>
<organism evidence="1 2">
    <name type="scientific">Merluccius polli</name>
    <name type="common">Benguela hake</name>
    <name type="synonym">Merluccius cadenati</name>
    <dbReference type="NCBI Taxonomy" id="89951"/>
    <lineage>
        <taxon>Eukaryota</taxon>
        <taxon>Metazoa</taxon>
        <taxon>Chordata</taxon>
        <taxon>Craniata</taxon>
        <taxon>Vertebrata</taxon>
        <taxon>Euteleostomi</taxon>
        <taxon>Actinopterygii</taxon>
        <taxon>Neopterygii</taxon>
        <taxon>Teleostei</taxon>
        <taxon>Neoteleostei</taxon>
        <taxon>Acanthomorphata</taxon>
        <taxon>Zeiogadaria</taxon>
        <taxon>Gadariae</taxon>
        <taxon>Gadiformes</taxon>
        <taxon>Gadoidei</taxon>
        <taxon>Merlucciidae</taxon>
        <taxon>Merluccius</taxon>
    </lineage>
</organism>
<keyword evidence="2" id="KW-1185">Reference proteome</keyword>
<evidence type="ECO:0000313" key="1">
    <source>
        <dbReference type="EMBL" id="KAK0133578.1"/>
    </source>
</evidence>
<dbReference type="AlphaFoldDB" id="A0AA47NQG0"/>
<protein>
    <recommendedName>
        <fullName evidence="3">Reverse transcriptase</fullName>
    </recommendedName>
</protein>
<name>A0AA47NQG0_MERPO</name>
<accession>A0AA47NQG0</accession>
<evidence type="ECO:0000313" key="2">
    <source>
        <dbReference type="Proteomes" id="UP001174136"/>
    </source>
</evidence>
<gene>
    <name evidence="1" type="ORF">N1851_030904</name>
</gene>
<dbReference type="Proteomes" id="UP001174136">
    <property type="component" value="Unassembled WGS sequence"/>
</dbReference>
<dbReference type="EMBL" id="JAOPHQ010005980">
    <property type="protein sequence ID" value="KAK0133578.1"/>
    <property type="molecule type" value="Genomic_DNA"/>
</dbReference>